<keyword evidence="1" id="KW-0175">Coiled coil</keyword>
<feature type="coiled-coil region" evidence="1">
    <location>
        <begin position="91"/>
        <end position="126"/>
    </location>
</feature>
<name>A0A0D8XK74_DICVI</name>
<gene>
    <name evidence="2" type="ORF">DICVIV_08958</name>
</gene>
<evidence type="ECO:0000256" key="1">
    <source>
        <dbReference type="SAM" id="Coils"/>
    </source>
</evidence>
<dbReference type="AlphaFoldDB" id="A0A0D8XK74"/>
<evidence type="ECO:0000313" key="2">
    <source>
        <dbReference type="EMBL" id="KJH45003.1"/>
    </source>
</evidence>
<dbReference type="OrthoDB" id="297496at2759"/>
<dbReference type="STRING" id="29172.A0A0D8XK74"/>
<organism evidence="2 3">
    <name type="scientific">Dictyocaulus viviparus</name>
    <name type="common">Bovine lungworm</name>
    <dbReference type="NCBI Taxonomy" id="29172"/>
    <lineage>
        <taxon>Eukaryota</taxon>
        <taxon>Metazoa</taxon>
        <taxon>Ecdysozoa</taxon>
        <taxon>Nematoda</taxon>
        <taxon>Chromadorea</taxon>
        <taxon>Rhabditida</taxon>
        <taxon>Rhabditina</taxon>
        <taxon>Rhabditomorpha</taxon>
        <taxon>Strongyloidea</taxon>
        <taxon>Metastrongylidae</taxon>
        <taxon>Dictyocaulus</taxon>
    </lineage>
</organism>
<reference evidence="2 3" key="1">
    <citation type="submission" date="2013-11" db="EMBL/GenBank/DDBJ databases">
        <title>Draft genome of the bovine lungworm Dictyocaulus viviparus.</title>
        <authorList>
            <person name="Mitreva M."/>
        </authorList>
    </citation>
    <scope>NUCLEOTIDE SEQUENCE [LARGE SCALE GENOMIC DNA]</scope>
    <source>
        <strain evidence="2 3">HannoverDv2000</strain>
    </source>
</reference>
<evidence type="ECO:0000313" key="3">
    <source>
        <dbReference type="Proteomes" id="UP000053766"/>
    </source>
</evidence>
<sequence>MQSNSFQKENIDVFKDYIEAVKNGDPNATAGMMAGFQGKAKFLLPLISKDQGARVMNRFKEDCTAKGIDPPAVLVHLDPNSGVPAFATANKEDFNEYIEQAMEKRADEERKEIVRLNHLLEQITSALDCNRNAL</sequence>
<dbReference type="EMBL" id="KN716434">
    <property type="protein sequence ID" value="KJH45003.1"/>
    <property type="molecule type" value="Genomic_DNA"/>
</dbReference>
<reference evidence="3" key="2">
    <citation type="journal article" date="2016" name="Sci. Rep.">
        <title>Dictyocaulus viviparus genome, variome and transcriptome elucidate lungworm biology and support future intervention.</title>
        <authorList>
            <person name="McNulty S.N."/>
            <person name="Strube C."/>
            <person name="Rosa B.A."/>
            <person name="Martin J.C."/>
            <person name="Tyagi R."/>
            <person name="Choi Y.J."/>
            <person name="Wang Q."/>
            <person name="Hallsworth Pepin K."/>
            <person name="Zhang X."/>
            <person name="Ozersky P."/>
            <person name="Wilson R.K."/>
            <person name="Sternberg P.W."/>
            <person name="Gasser R.B."/>
            <person name="Mitreva M."/>
        </authorList>
    </citation>
    <scope>NUCLEOTIDE SEQUENCE [LARGE SCALE GENOMIC DNA]</scope>
    <source>
        <strain evidence="3">HannoverDv2000</strain>
    </source>
</reference>
<accession>A0A0D8XK74</accession>
<proteinExistence type="predicted"/>
<dbReference type="Proteomes" id="UP000053766">
    <property type="component" value="Unassembled WGS sequence"/>
</dbReference>
<protein>
    <submittedName>
        <fullName evidence="2">Uncharacterized protein</fullName>
    </submittedName>
</protein>
<keyword evidence="3" id="KW-1185">Reference proteome</keyword>